<evidence type="ECO:0000313" key="2">
    <source>
        <dbReference type="Proteomes" id="UP000502706"/>
    </source>
</evidence>
<evidence type="ECO:0000313" key="1">
    <source>
        <dbReference type="EMBL" id="QIN78197.1"/>
    </source>
</evidence>
<dbReference type="EMBL" id="CP045121">
    <property type="protein sequence ID" value="QIN78197.1"/>
    <property type="molecule type" value="Genomic_DNA"/>
</dbReference>
<dbReference type="Proteomes" id="UP000502706">
    <property type="component" value="Chromosome"/>
</dbReference>
<dbReference type="AlphaFoldDB" id="A0A6G8PVK0"/>
<organism evidence="1 2">
    <name type="scientific">Rubrobacter marinus</name>
    <dbReference type="NCBI Taxonomy" id="2653852"/>
    <lineage>
        <taxon>Bacteria</taxon>
        <taxon>Bacillati</taxon>
        <taxon>Actinomycetota</taxon>
        <taxon>Rubrobacteria</taxon>
        <taxon>Rubrobacterales</taxon>
        <taxon>Rubrobacteraceae</taxon>
        <taxon>Rubrobacter</taxon>
    </lineage>
</organism>
<name>A0A6G8PVK0_9ACTN</name>
<gene>
    <name evidence="1" type="ORF">GBA65_06365</name>
</gene>
<proteinExistence type="predicted"/>
<dbReference type="RefSeq" id="WP_166395873.1">
    <property type="nucleotide sequence ID" value="NZ_CP045121.1"/>
</dbReference>
<sequence length="92" mass="10364">MSESKPQAERNTESAIKVRQVTDVHANWNEEGRGQPGKFSFQLILDNGAEEYAIRPPAEDADVLMELFNSTDVLYFDMERKVLIFSNLSLGG</sequence>
<keyword evidence="2" id="KW-1185">Reference proteome</keyword>
<reference evidence="1 2" key="1">
    <citation type="submission" date="2019-10" db="EMBL/GenBank/DDBJ databases">
        <title>Rubrobacter sp nov SCSIO 52915 isolated from a deep-sea sediment in the South China Sea.</title>
        <authorList>
            <person name="Chen R.W."/>
        </authorList>
    </citation>
    <scope>NUCLEOTIDE SEQUENCE [LARGE SCALE GENOMIC DNA]</scope>
    <source>
        <strain evidence="1 2">SCSIO 52915</strain>
    </source>
</reference>
<protein>
    <submittedName>
        <fullName evidence="1">Uncharacterized protein</fullName>
    </submittedName>
</protein>
<dbReference type="KEGG" id="rmar:GBA65_06365"/>
<accession>A0A6G8PVK0</accession>